<evidence type="ECO:0000313" key="2">
    <source>
        <dbReference type="Proteomes" id="UP000675968"/>
    </source>
</evidence>
<dbReference type="SUPFAM" id="SSF51126">
    <property type="entry name" value="Pectin lyase-like"/>
    <property type="match status" value="1"/>
</dbReference>
<reference evidence="1" key="2">
    <citation type="submission" date="2021-05" db="EMBL/GenBank/DDBJ databases">
        <title>Protein family content uncovers lineage relationships and bacterial pathway maintenance mechanisms in DPANN archaea.</title>
        <authorList>
            <person name="Castelle C.J."/>
            <person name="Meheust R."/>
            <person name="Jaffe A.L."/>
            <person name="Seitz K."/>
            <person name="Gong X."/>
            <person name="Baker B.J."/>
            <person name="Banfield J.F."/>
        </authorList>
    </citation>
    <scope>NUCLEOTIDE SEQUENCE</scope>
    <source>
        <strain evidence="1">RIFCSPLOWO2_01_FULL_AR10_48_17</strain>
    </source>
</reference>
<evidence type="ECO:0008006" key="3">
    <source>
        <dbReference type="Google" id="ProtNLM"/>
    </source>
</evidence>
<gene>
    <name evidence="1" type="ORF">J4215_06290</name>
</gene>
<evidence type="ECO:0000313" key="1">
    <source>
        <dbReference type="EMBL" id="MBS3062165.1"/>
    </source>
</evidence>
<comment type="caution">
    <text evidence="1">The sequence shown here is derived from an EMBL/GenBank/DDBJ whole genome shotgun (WGS) entry which is preliminary data.</text>
</comment>
<accession>A0A8T4LFX7</accession>
<dbReference type="AlphaFoldDB" id="A0A8T4LFX7"/>
<feature type="non-terminal residue" evidence="1">
    <location>
        <position position="503"/>
    </location>
</feature>
<reference evidence="1" key="1">
    <citation type="submission" date="2021-03" db="EMBL/GenBank/DDBJ databases">
        <authorList>
            <person name="Jaffe A."/>
        </authorList>
    </citation>
    <scope>NUCLEOTIDE SEQUENCE</scope>
    <source>
        <strain evidence="1">RIFCSPLOWO2_01_FULL_AR10_48_17</strain>
    </source>
</reference>
<organism evidence="1 2">
    <name type="scientific">Candidatus Iainarchaeum sp</name>
    <dbReference type="NCBI Taxonomy" id="3101447"/>
    <lineage>
        <taxon>Archaea</taxon>
        <taxon>Candidatus Iainarchaeota</taxon>
        <taxon>Candidatus Iainarchaeia</taxon>
        <taxon>Candidatus Iainarchaeales</taxon>
        <taxon>Candidatus Iainarchaeaceae</taxon>
        <taxon>Candidatus Iainarchaeum</taxon>
    </lineage>
</organism>
<protein>
    <recommendedName>
        <fullName evidence="3">Right-handed parallel beta-helix repeat-containing protein</fullName>
    </recommendedName>
</protein>
<name>A0A8T4LFX7_9ARCH</name>
<dbReference type="InterPro" id="IPR011050">
    <property type="entry name" value="Pectin_lyase_fold/virulence"/>
</dbReference>
<proteinExistence type="predicted"/>
<sequence>MKKVLFLWVILVCLTGVFAMNSCGDSNHVCTLDTNISSSATWIDGNTYVLLSDINVTGSGTVLTISPGAVVKYGPTSLNVLNGGRIVATGTAAKRIYFLSCRDQNVFAGVSNADTSTIPGCSGPPNGADYKHALWIQSDAEMTSGDDLAFLTIGDANQAIQLDLSIGAVHDNNFFNIKQQNPAFTHIGIYTTAGSSAAFYDNVFQNFSTGYGLFLDGGAAASNIFNNRFDNLSGGVGIYLPQNFSGNIYNNLFENPLTISIFNNATFTGTVYNNMFVNLGAGNIAIFNNATFEGLTRRNLFANVSTAFSGVFSGTVSHNAFFNVATHGGSAANHAADQNSATGFTTDPFIADNTDRNFLLNTVSTGGQKLADAGGVDSNSIDLNNFFNLRTTQNGNKLDTNKVDIGYHYDQNAPYVVVRSPSDFNSLTGTQSIDFNVESGFGIASGITAALAYSTTSSGSGTSILSQALSAFACSALPVASCSYAWDTTSVTDGNYFVRLAGT</sequence>
<dbReference type="Proteomes" id="UP000675968">
    <property type="component" value="Unassembled WGS sequence"/>
</dbReference>
<dbReference type="EMBL" id="JAGVWC010000012">
    <property type="protein sequence ID" value="MBS3062165.1"/>
    <property type="molecule type" value="Genomic_DNA"/>
</dbReference>